<gene>
    <name evidence="1" type="ORF">F2Y86_17175</name>
</gene>
<name>A0A5M6A884_9BACE</name>
<protein>
    <submittedName>
        <fullName evidence="1">Uncharacterized protein</fullName>
    </submittedName>
</protein>
<sequence length="164" mass="18954">MVTIKNTQFTSNVALCDVLFAMNKEKMLGIIKKLDLYVSPNLKKDETARRVARELLDNPISILCQLSKAELQIVDEFEKAGPNHYITRKMRKTFYKLQNFGLVLTYEDESRNEWQMLMPDCVRESLADSYAFYLDMANKGVRGPSAKELRMRVALNHLLGKDEN</sequence>
<evidence type="ECO:0000313" key="2">
    <source>
        <dbReference type="Proteomes" id="UP000325055"/>
    </source>
</evidence>
<accession>A0A5M6A884</accession>
<proteinExistence type="predicted"/>
<dbReference type="RefSeq" id="WP_007214404.1">
    <property type="nucleotide sequence ID" value="NZ_JAFEKG010000001.1"/>
</dbReference>
<evidence type="ECO:0000313" key="1">
    <source>
        <dbReference type="EMBL" id="KAA5406722.1"/>
    </source>
</evidence>
<comment type="caution">
    <text evidence="1">The sequence shown here is derived from an EMBL/GenBank/DDBJ whole genome shotgun (WGS) entry which is preliminary data.</text>
</comment>
<organism evidence="1 2">
    <name type="scientific">Bacteroides cellulosilyticus</name>
    <dbReference type="NCBI Taxonomy" id="246787"/>
    <lineage>
        <taxon>Bacteria</taxon>
        <taxon>Pseudomonadati</taxon>
        <taxon>Bacteroidota</taxon>
        <taxon>Bacteroidia</taxon>
        <taxon>Bacteroidales</taxon>
        <taxon>Bacteroidaceae</taxon>
        <taxon>Bacteroides</taxon>
    </lineage>
</organism>
<reference evidence="1 2" key="1">
    <citation type="journal article" date="2019" name="Nat. Med.">
        <title>A library of human gut bacterial isolates paired with longitudinal multiomics data enables mechanistic microbiome research.</title>
        <authorList>
            <person name="Poyet M."/>
            <person name="Groussin M."/>
            <person name="Gibbons S.M."/>
            <person name="Avila-Pacheco J."/>
            <person name="Jiang X."/>
            <person name="Kearney S.M."/>
            <person name="Perrotta A.R."/>
            <person name="Berdy B."/>
            <person name="Zhao S."/>
            <person name="Lieberman T.D."/>
            <person name="Swanson P.K."/>
            <person name="Smith M."/>
            <person name="Roesemann S."/>
            <person name="Alexander J.E."/>
            <person name="Rich S.A."/>
            <person name="Livny J."/>
            <person name="Vlamakis H."/>
            <person name="Clish C."/>
            <person name="Bullock K."/>
            <person name="Deik A."/>
            <person name="Scott J."/>
            <person name="Pierce K.A."/>
            <person name="Xavier R.J."/>
            <person name="Alm E.J."/>
        </authorList>
    </citation>
    <scope>NUCLEOTIDE SEQUENCE [LARGE SCALE GENOMIC DNA]</scope>
    <source>
        <strain evidence="1 2">BIOML-A7</strain>
    </source>
</reference>
<dbReference type="AlphaFoldDB" id="A0A5M6A884"/>
<dbReference type="EMBL" id="VVYW01000014">
    <property type="protein sequence ID" value="KAA5406722.1"/>
    <property type="molecule type" value="Genomic_DNA"/>
</dbReference>
<dbReference type="Proteomes" id="UP000325055">
    <property type="component" value="Unassembled WGS sequence"/>
</dbReference>